<dbReference type="Gene3D" id="3.80.10.10">
    <property type="entry name" value="Ribonuclease Inhibitor"/>
    <property type="match status" value="1"/>
</dbReference>
<evidence type="ECO:0000256" key="3">
    <source>
        <dbReference type="ARBA" id="ARBA00022737"/>
    </source>
</evidence>
<keyword evidence="2" id="KW-0433">Leucine-rich repeat</keyword>
<dbReference type="InterPro" id="IPR042197">
    <property type="entry name" value="Apaf_helical"/>
</dbReference>
<accession>A0A9Q0CT08</accession>
<dbReference type="SUPFAM" id="SSF52058">
    <property type="entry name" value="L domain-like"/>
    <property type="match status" value="1"/>
</dbReference>
<name>A0A9Q0CT08_9POAL</name>
<feature type="compositionally biased region" description="Polar residues" evidence="6">
    <location>
        <begin position="876"/>
        <end position="891"/>
    </location>
</feature>
<dbReference type="Pfam" id="PF18052">
    <property type="entry name" value="Rx_N"/>
    <property type="match status" value="1"/>
</dbReference>
<feature type="domain" description="NB-ARC" evidence="7">
    <location>
        <begin position="196"/>
        <end position="280"/>
    </location>
</feature>
<evidence type="ECO:0000259" key="8">
    <source>
        <dbReference type="Pfam" id="PF18052"/>
    </source>
</evidence>
<proteinExistence type="inferred from homology"/>
<dbReference type="AlphaFoldDB" id="A0A9Q0CT08"/>
<evidence type="ECO:0000313" key="11">
    <source>
        <dbReference type="EMBL" id="KAJ1699187.1"/>
    </source>
</evidence>
<dbReference type="PRINTS" id="PR00364">
    <property type="entry name" value="DISEASERSIST"/>
</dbReference>
<evidence type="ECO:0000256" key="2">
    <source>
        <dbReference type="ARBA" id="ARBA00022614"/>
    </source>
</evidence>
<dbReference type="InterPro" id="IPR032675">
    <property type="entry name" value="LRR_dom_sf"/>
</dbReference>
<gene>
    <name evidence="11" type="ORF">LUZ63_007699</name>
</gene>
<dbReference type="GO" id="GO:0098542">
    <property type="term" value="P:defense response to other organism"/>
    <property type="evidence" value="ECO:0007669"/>
    <property type="project" value="TreeGrafter"/>
</dbReference>
<evidence type="ECO:0000313" key="12">
    <source>
        <dbReference type="Proteomes" id="UP001151287"/>
    </source>
</evidence>
<dbReference type="InterPro" id="IPR041118">
    <property type="entry name" value="Rx_N"/>
</dbReference>
<evidence type="ECO:0000259" key="9">
    <source>
        <dbReference type="Pfam" id="PF23559"/>
    </source>
</evidence>
<dbReference type="PANTHER" id="PTHR23155:SF1188">
    <property type="entry name" value="OS11G0492300 PROTEIN"/>
    <property type="match status" value="1"/>
</dbReference>
<dbReference type="InterPro" id="IPR036388">
    <property type="entry name" value="WH-like_DNA-bd_sf"/>
</dbReference>
<evidence type="ECO:0000256" key="6">
    <source>
        <dbReference type="SAM" id="MobiDB-lite"/>
    </source>
</evidence>
<protein>
    <submittedName>
        <fullName evidence="11">Uncharacterized protein</fullName>
    </submittedName>
</protein>
<comment type="caution">
    <text evidence="11">The sequence shown here is derived from an EMBL/GenBank/DDBJ whole genome shotgun (WGS) entry which is preliminary data.</text>
</comment>
<feature type="domain" description="Disease resistance N-terminal" evidence="8">
    <location>
        <begin position="9"/>
        <end position="70"/>
    </location>
</feature>
<dbReference type="InterPro" id="IPR056789">
    <property type="entry name" value="LRR_R13L1-DRL21"/>
</dbReference>
<comment type="similarity">
    <text evidence="1">Belongs to the disease resistance NB-LRR family.</text>
</comment>
<dbReference type="Pfam" id="PF00931">
    <property type="entry name" value="NB-ARC"/>
    <property type="match status" value="1"/>
</dbReference>
<evidence type="ECO:0000256" key="4">
    <source>
        <dbReference type="ARBA" id="ARBA00022741"/>
    </source>
</evidence>
<dbReference type="OrthoDB" id="594794at2759"/>
<evidence type="ECO:0000256" key="1">
    <source>
        <dbReference type="ARBA" id="ARBA00008894"/>
    </source>
</evidence>
<organism evidence="11 12">
    <name type="scientific">Rhynchospora breviuscula</name>
    <dbReference type="NCBI Taxonomy" id="2022672"/>
    <lineage>
        <taxon>Eukaryota</taxon>
        <taxon>Viridiplantae</taxon>
        <taxon>Streptophyta</taxon>
        <taxon>Embryophyta</taxon>
        <taxon>Tracheophyta</taxon>
        <taxon>Spermatophyta</taxon>
        <taxon>Magnoliopsida</taxon>
        <taxon>Liliopsida</taxon>
        <taxon>Poales</taxon>
        <taxon>Cyperaceae</taxon>
        <taxon>Cyperoideae</taxon>
        <taxon>Rhynchosporeae</taxon>
        <taxon>Rhynchospora</taxon>
    </lineage>
</organism>
<dbReference type="Gene3D" id="1.20.5.4130">
    <property type="match status" value="1"/>
</dbReference>
<evidence type="ECO:0000259" key="10">
    <source>
        <dbReference type="Pfam" id="PF25019"/>
    </source>
</evidence>
<dbReference type="Pfam" id="PF25019">
    <property type="entry name" value="LRR_R13L1-DRL21"/>
    <property type="match status" value="1"/>
</dbReference>
<keyword evidence="4" id="KW-0547">Nucleotide-binding</keyword>
<sequence>MVQVSSAESSMAREIEDLGNVLSRIRTVLAASEEREITDLSEKLWLRELRDVGYDAEDILSDFNYNWHSKFKEMGHQRQANSRKRKLEVTGLIFSPWYGISFLSRIQKVTKRYHEICQARDTRFFSEEDGIRKFQSCSRPPSSSFLDPSEIFGREIETREVIDAVEIILGKKVVALVGMAESFTYEECGLLQIDALERRFLEVLAGNNFFLVLDNVQDVNLGQWKVLQWLHAFGGDSSCILITTENNAVAESMGANLSIHLGGLSRTDSLALFSHHAFNKMNSTILPETRMEIAHKIVNKCSGVPLIVRTLGSLIAFSTEEKMWEYILQSNVWDLEECRKDMHILSLSYHGLPAHLKPCFRSCAMFPKGHLFEAACLVRLWAAQGLIQAEDTKQIEVGRTYVNDLMQRSFFQYKAVQGTKGTKPKFTMHDLMHDLSTWIVGGETSIIEDQVIGNSYSEGFRYKPSLAQNMDMGLANFPHLIEEQGDFHNLTVIVNNDGLIRFIPLQSCRSLKSLLIYSYNQARFDLEQHFFNFSYLQFLRVLDLNFWRAVELPESIGLLKYLQFLGLSGQSLPDSICNLNNLQTLEVRTRSSHLTLPTKFGCMENLRHLIFSPWDVTMMPIGIGSLTNLQTLSAFAVSKGGSATLDELNKLNNLRGELHITGLHHLLCQHVIDSMKPTLKNKEDLTHLTLRWSTVKSQTRNNDIKLLKVLQPHINIKHVVVEGYRGVLFPSWFSDGHFSSLTYLKIDNCMNCRKLPAVGQLPVLKHLKLEGLKHLQNVGDEFYGYCEVSFPSLETLSFYDMPELERWYRRSGNRSDFPCLCELQGPILTGPAQNTTKTTLPLLMPLPSMYRPHLSPHHVIIIKKKENNISSSQNNYPLQPSSTLPAHSLSS</sequence>
<dbReference type="Gene3D" id="1.10.10.10">
    <property type="entry name" value="Winged helix-like DNA-binding domain superfamily/Winged helix DNA-binding domain"/>
    <property type="match status" value="1"/>
</dbReference>
<dbReference type="EMBL" id="JAMQYH010000002">
    <property type="protein sequence ID" value="KAJ1699187.1"/>
    <property type="molecule type" value="Genomic_DNA"/>
</dbReference>
<dbReference type="InterPro" id="IPR027417">
    <property type="entry name" value="P-loop_NTPase"/>
</dbReference>
<reference evidence="11" key="1">
    <citation type="journal article" date="2022" name="Cell">
        <title>Repeat-based holocentromeres influence genome architecture and karyotype evolution.</title>
        <authorList>
            <person name="Hofstatter P.G."/>
            <person name="Thangavel G."/>
            <person name="Lux T."/>
            <person name="Neumann P."/>
            <person name="Vondrak T."/>
            <person name="Novak P."/>
            <person name="Zhang M."/>
            <person name="Costa L."/>
            <person name="Castellani M."/>
            <person name="Scott A."/>
            <person name="Toegelov H."/>
            <person name="Fuchs J."/>
            <person name="Mata-Sucre Y."/>
            <person name="Dias Y."/>
            <person name="Vanzela A.L.L."/>
            <person name="Huettel B."/>
            <person name="Almeida C.C.S."/>
            <person name="Simkova H."/>
            <person name="Souza G."/>
            <person name="Pedrosa-Harand A."/>
            <person name="Macas J."/>
            <person name="Mayer K.F.X."/>
            <person name="Houben A."/>
            <person name="Marques A."/>
        </authorList>
    </citation>
    <scope>NUCLEOTIDE SEQUENCE</scope>
    <source>
        <strain evidence="11">RhyBre1mFocal</strain>
    </source>
</reference>
<keyword evidence="12" id="KW-1185">Reference proteome</keyword>
<evidence type="ECO:0000259" key="7">
    <source>
        <dbReference type="Pfam" id="PF00931"/>
    </source>
</evidence>
<feature type="region of interest" description="Disordered" evidence="6">
    <location>
        <begin position="871"/>
        <end position="891"/>
    </location>
</feature>
<feature type="domain" description="Disease resistance protein winged helix" evidence="9">
    <location>
        <begin position="365"/>
        <end position="435"/>
    </location>
</feature>
<dbReference type="Gene3D" id="3.40.50.300">
    <property type="entry name" value="P-loop containing nucleotide triphosphate hydrolases"/>
    <property type="match status" value="1"/>
</dbReference>
<dbReference type="Gene3D" id="1.10.8.430">
    <property type="entry name" value="Helical domain of apoptotic protease-activating factors"/>
    <property type="match status" value="1"/>
</dbReference>
<dbReference type="Proteomes" id="UP001151287">
    <property type="component" value="Unassembled WGS sequence"/>
</dbReference>
<keyword evidence="5" id="KW-0611">Plant defense</keyword>
<dbReference type="GO" id="GO:0043531">
    <property type="term" value="F:ADP binding"/>
    <property type="evidence" value="ECO:0007669"/>
    <property type="project" value="InterPro"/>
</dbReference>
<feature type="domain" description="R13L1/DRL21-like LRR repeat region" evidence="10">
    <location>
        <begin position="645"/>
        <end position="771"/>
    </location>
</feature>
<dbReference type="SUPFAM" id="SSF52540">
    <property type="entry name" value="P-loop containing nucleoside triphosphate hydrolases"/>
    <property type="match status" value="1"/>
</dbReference>
<keyword evidence="3" id="KW-0677">Repeat</keyword>
<dbReference type="InterPro" id="IPR044974">
    <property type="entry name" value="Disease_R_plants"/>
</dbReference>
<dbReference type="PANTHER" id="PTHR23155">
    <property type="entry name" value="DISEASE RESISTANCE PROTEIN RP"/>
    <property type="match status" value="1"/>
</dbReference>
<dbReference type="InterPro" id="IPR058922">
    <property type="entry name" value="WHD_DRP"/>
</dbReference>
<dbReference type="InterPro" id="IPR002182">
    <property type="entry name" value="NB-ARC"/>
</dbReference>
<evidence type="ECO:0000256" key="5">
    <source>
        <dbReference type="ARBA" id="ARBA00022821"/>
    </source>
</evidence>
<dbReference type="Pfam" id="PF23559">
    <property type="entry name" value="WHD_DRP"/>
    <property type="match status" value="1"/>
</dbReference>